<dbReference type="PANTHER" id="PTHR10627">
    <property type="entry name" value="SCP160"/>
    <property type="match status" value="1"/>
</dbReference>
<sequence length="290" mass="32348">MAAEPEILQPPPEISIAIAPSAPGETATVPTTTTATTTTAVQQQPASENPGPPPLAPKRQRRPSVRLGEIGDQRAAAINHETHPRRPNMPPWSWRIRSKEPSRTTSKARSLTNLPNGGDEIAEFGNKRGKSKRASTATKRMRSNFAPRTTVTTTSAAKTENNNNDNGEEAAYRDFDYEHEDEEYHDESPVHSVHDDDGYFHIGRHTDRARVSENDVVESDSRDGRKCEGVRSWLLELGLSRYAPMFEIHEVDDELLPMLTLEDLKDMGINAVGSRRKMYTAIQKLRKGFP</sequence>
<feature type="compositionally biased region" description="Low complexity" evidence="2">
    <location>
        <begin position="14"/>
        <end position="46"/>
    </location>
</feature>
<reference evidence="4 5" key="1">
    <citation type="journal article" date="2023" name="Plants (Basel)">
        <title>Bridging the Gap: Combining Genomics and Transcriptomics Approaches to Understand Stylosanthes scabra, an Orphan Legume from the Brazilian Caatinga.</title>
        <authorList>
            <person name="Ferreira-Neto J.R.C."/>
            <person name="da Silva M.D."/>
            <person name="Binneck E."/>
            <person name="de Melo N.F."/>
            <person name="da Silva R.H."/>
            <person name="de Melo A.L.T.M."/>
            <person name="Pandolfi V."/>
            <person name="Bustamante F.O."/>
            <person name="Brasileiro-Vidal A.C."/>
            <person name="Benko-Iseppon A.M."/>
        </authorList>
    </citation>
    <scope>NUCLEOTIDE SEQUENCE [LARGE SCALE GENOMIC DNA]</scope>
    <source>
        <tissue evidence="4">Leaves</tissue>
    </source>
</reference>
<dbReference type="SUPFAM" id="SSF47769">
    <property type="entry name" value="SAM/Pointed domain"/>
    <property type="match status" value="1"/>
</dbReference>
<dbReference type="InterPro" id="IPR013761">
    <property type="entry name" value="SAM/pointed_sf"/>
</dbReference>
<keyword evidence="5" id="KW-1185">Reference proteome</keyword>
<dbReference type="InterPro" id="IPR001660">
    <property type="entry name" value="SAM"/>
</dbReference>
<feature type="compositionally biased region" description="Polar residues" evidence="2">
    <location>
        <begin position="103"/>
        <end position="115"/>
    </location>
</feature>
<dbReference type="EMBL" id="JASCZI010272045">
    <property type="protein sequence ID" value="MED6219587.1"/>
    <property type="molecule type" value="Genomic_DNA"/>
</dbReference>
<dbReference type="CDD" id="cd09487">
    <property type="entry name" value="SAM_superfamily"/>
    <property type="match status" value="1"/>
</dbReference>
<evidence type="ECO:0000313" key="4">
    <source>
        <dbReference type="EMBL" id="MED6219587.1"/>
    </source>
</evidence>
<comment type="caution">
    <text evidence="4">The sequence shown here is derived from an EMBL/GenBank/DDBJ whole genome shotgun (WGS) entry which is preliminary data.</text>
</comment>
<dbReference type="SMART" id="SM00454">
    <property type="entry name" value="SAM"/>
    <property type="match status" value="1"/>
</dbReference>
<feature type="region of interest" description="Disordered" evidence="2">
    <location>
        <begin position="1"/>
        <end position="170"/>
    </location>
</feature>
<evidence type="ECO:0000256" key="2">
    <source>
        <dbReference type="SAM" id="MobiDB-lite"/>
    </source>
</evidence>
<feature type="domain" description="SAM" evidence="3">
    <location>
        <begin position="225"/>
        <end position="288"/>
    </location>
</feature>
<dbReference type="Gene3D" id="1.10.150.50">
    <property type="entry name" value="Transcription Factor, Ets-1"/>
    <property type="match status" value="1"/>
</dbReference>
<dbReference type="PROSITE" id="PS50105">
    <property type="entry name" value="SAM_DOMAIN"/>
    <property type="match status" value="1"/>
</dbReference>
<accession>A0ABU6ZAH6</accession>
<organism evidence="4 5">
    <name type="scientific">Stylosanthes scabra</name>
    <dbReference type="NCBI Taxonomy" id="79078"/>
    <lineage>
        <taxon>Eukaryota</taxon>
        <taxon>Viridiplantae</taxon>
        <taxon>Streptophyta</taxon>
        <taxon>Embryophyta</taxon>
        <taxon>Tracheophyta</taxon>
        <taxon>Spermatophyta</taxon>
        <taxon>Magnoliopsida</taxon>
        <taxon>eudicotyledons</taxon>
        <taxon>Gunneridae</taxon>
        <taxon>Pentapetalae</taxon>
        <taxon>rosids</taxon>
        <taxon>fabids</taxon>
        <taxon>Fabales</taxon>
        <taxon>Fabaceae</taxon>
        <taxon>Papilionoideae</taxon>
        <taxon>50 kb inversion clade</taxon>
        <taxon>dalbergioids sensu lato</taxon>
        <taxon>Dalbergieae</taxon>
        <taxon>Pterocarpus clade</taxon>
        <taxon>Stylosanthes</taxon>
    </lineage>
</organism>
<proteinExistence type="predicted"/>
<gene>
    <name evidence="4" type="ORF">PIB30_037121</name>
</gene>
<dbReference type="Pfam" id="PF00536">
    <property type="entry name" value="SAM_1"/>
    <property type="match status" value="1"/>
</dbReference>
<keyword evidence="1" id="KW-0677">Repeat</keyword>
<dbReference type="PANTHER" id="PTHR10627:SF72">
    <property type="entry name" value="STERILE ALPHA MOTIF_POINTED DOMAIN-CONTAINING PROTEIN-RELATED"/>
    <property type="match status" value="1"/>
</dbReference>
<evidence type="ECO:0000259" key="3">
    <source>
        <dbReference type="PROSITE" id="PS50105"/>
    </source>
</evidence>
<evidence type="ECO:0000313" key="5">
    <source>
        <dbReference type="Proteomes" id="UP001341840"/>
    </source>
</evidence>
<name>A0ABU6ZAH6_9FABA</name>
<protein>
    <recommendedName>
        <fullName evidence="3">SAM domain-containing protein</fullName>
    </recommendedName>
</protein>
<evidence type="ECO:0000256" key="1">
    <source>
        <dbReference type="ARBA" id="ARBA00022737"/>
    </source>
</evidence>
<feature type="compositionally biased region" description="Low complexity" evidence="2">
    <location>
        <begin position="149"/>
        <end position="165"/>
    </location>
</feature>
<dbReference type="Proteomes" id="UP001341840">
    <property type="component" value="Unassembled WGS sequence"/>
</dbReference>